<dbReference type="AlphaFoldDB" id="A0A840CHB2"/>
<proteinExistence type="predicted"/>
<organism evidence="1 2">
    <name type="scientific">Dysgonomonas hofstadii</name>
    <dbReference type="NCBI Taxonomy" id="637886"/>
    <lineage>
        <taxon>Bacteria</taxon>
        <taxon>Pseudomonadati</taxon>
        <taxon>Bacteroidota</taxon>
        <taxon>Bacteroidia</taxon>
        <taxon>Bacteroidales</taxon>
        <taxon>Dysgonomonadaceae</taxon>
        <taxon>Dysgonomonas</taxon>
    </lineage>
</organism>
<protein>
    <submittedName>
        <fullName evidence="1">Uncharacterized protein</fullName>
    </submittedName>
</protein>
<dbReference type="EMBL" id="JACIEP010000002">
    <property type="protein sequence ID" value="MBB4034611.1"/>
    <property type="molecule type" value="Genomic_DNA"/>
</dbReference>
<evidence type="ECO:0000313" key="1">
    <source>
        <dbReference type="EMBL" id="MBB4034611.1"/>
    </source>
</evidence>
<dbReference type="Proteomes" id="UP000555103">
    <property type="component" value="Unassembled WGS sequence"/>
</dbReference>
<accession>A0A840CHB2</accession>
<name>A0A840CHB2_9BACT</name>
<keyword evidence="2" id="KW-1185">Reference proteome</keyword>
<reference evidence="1 2" key="1">
    <citation type="submission" date="2020-08" db="EMBL/GenBank/DDBJ databases">
        <title>Genomic Encyclopedia of Type Strains, Phase IV (KMG-IV): sequencing the most valuable type-strain genomes for metagenomic binning, comparative biology and taxonomic classification.</title>
        <authorList>
            <person name="Goeker M."/>
        </authorList>
    </citation>
    <scope>NUCLEOTIDE SEQUENCE [LARGE SCALE GENOMIC DNA]</scope>
    <source>
        <strain evidence="1 2">DSM 104969</strain>
    </source>
</reference>
<sequence>MLYLLYLCMINQVNRDIEIFRNIKNTKFLALNDTNTLNFHFTDRWTLS</sequence>
<evidence type="ECO:0000313" key="2">
    <source>
        <dbReference type="Proteomes" id="UP000555103"/>
    </source>
</evidence>
<comment type="caution">
    <text evidence="1">The sequence shown here is derived from an EMBL/GenBank/DDBJ whole genome shotgun (WGS) entry which is preliminary data.</text>
</comment>
<gene>
    <name evidence="1" type="ORF">GGR21_000498</name>
</gene>